<sequence>MKTSLKIFIIIANINLLCACTTSGYKANPDSKTANLRLVAIPGNNNDVFINRGVDCIAPRPAPSDEMAILGIKANLVADRQAGRIIGMPLYDSAVPKKQQTELKVEANKPIAFSFAGVGISGISLYSIEYSWCMKKIEFTPVENANYEAVYDIVSTPRGKDCSAKLYEIREVSGSFVKEESKNYKLIENMCKK</sequence>
<dbReference type="EMBL" id="BMYZ01000001">
    <property type="protein sequence ID" value="GGY61918.1"/>
    <property type="molecule type" value="Genomic_DNA"/>
</dbReference>
<reference evidence="2" key="1">
    <citation type="journal article" date="2019" name="Int. J. Syst. Evol. Microbiol.">
        <title>The Global Catalogue of Microorganisms (GCM) 10K type strain sequencing project: providing services to taxonomists for standard genome sequencing and annotation.</title>
        <authorList>
            <consortium name="The Broad Institute Genomics Platform"/>
            <consortium name="The Broad Institute Genome Sequencing Center for Infectious Disease"/>
            <person name="Wu L."/>
            <person name="Ma J."/>
        </authorList>
    </citation>
    <scope>NUCLEOTIDE SEQUENCE [LARGE SCALE GENOMIC DNA]</scope>
    <source>
        <strain evidence="2">KCTC 32239</strain>
    </source>
</reference>
<evidence type="ECO:0008006" key="3">
    <source>
        <dbReference type="Google" id="ProtNLM"/>
    </source>
</evidence>
<accession>A0ABQ3AME6</accession>
<protein>
    <recommendedName>
        <fullName evidence="3">Lipoprotein</fullName>
    </recommendedName>
</protein>
<evidence type="ECO:0000313" key="1">
    <source>
        <dbReference type="EMBL" id="GGY61918.1"/>
    </source>
</evidence>
<name>A0ABQ3AME6_9GAMM</name>
<comment type="caution">
    <text evidence="1">The sequence shown here is derived from an EMBL/GenBank/DDBJ whole genome shotgun (WGS) entry which is preliminary data.</text>
</comment>
<keyword evidence="2" id="KW-1185">Reference proteome</keyword>
<proteinExistence type="predicted"/>
<dbReference type="PROSITE" id="PS51257">
    <property type="entry name" value="PROKAR_LIPOPROTEIN"/>
    <property type="match status" value="1"/>
</dbReference>
<dbReference type="Proteomes" id="UP000619761">
    <property type="component" value="Unassembled WGS sequence"/>
</dbReference>
<evidence type="ECO:0000313" key="2">
    <source>
        <dbReference type="Proteomes" id="UP000619761"/>
    </source>
</evidence>
<organism evidence="1 2">
    <name type="scientific">Cellvibrio zantedeschiae</name>
    <dbReference type="NCBI Taxonomy" id="1237077"/>
    <lineage>
        <taxon>Bacteria</taxon>
        <taxon>Pseudomonadati</taxon>
        <taxon>Pseudomonadota</taxon>
        <taxon>Gammaproteobacteria</taxon>
        <taxon>Cellvibrionales</taxon>
        <taxon>Cellvibrionaceae</taxon>
        <taxon>Cellvibrio</taxon>
    </lineage>
</organism>
<gene>
    <name evidence="1" type="ORF">GCM10011613_01710</name>
</gene>
<dbReference type="RefSeq" id="WP_189415167.1">
    <property type="nucleotide sequence ID" value="NZ_BMYZ01000001.1"/>
</dbReference>